<gene>
    <name evidence="1" type="ORF">GALMADRAFT_161792</name>
</gene>
<organism evidence="1 2">
    <name type="scientific">Galerina marginata (strain CBS 339.88)</name>
    <dbReference type="NCBI Taxonomy" id="685588"/>
    <lineage>
        <taxon>Eukaryota</taxon>
        <taxon>Fungi</taxon>
        <taxon>Dikarya</taxon>
        <taxon>Basidiomycota</taxon>
        <taxon>Agaricomycotina</taxon>
        <taxon>Agaricomycetes</taxon>
        <taxon>Agaricomycetidae</taxon>
        <taxon>Agaricales</taxon>
        <taxon>Agaricineae</taxon>
        <taxon>Strophariaceae</taxon>
        <taxon>Galerina</taxon>
    </lineage>
</organism>
<dbReference type="Proteomes" id="UP000027222">
    <property type="component" value="Unassembled WGS sequence"/>
</dbReference>
<keyword evidence="2" id="KW-1185">Reference proteome</keyword>
<accession>A0A067S7Z9</accession>
<evidence type="ECO:0000313" key="1">
    <source>
        <dbReference type="EMBL" id="KDR66990.1"/>
    </source>
</evidence>
<dbReference type="EMBL" id="KL142418">
    <property type="protein sequence ID" value="KDR66990.1"/>
    <property type="molecule type" value="Genomic_DNA"/>
</dbReference>
<sequence>MSTTSPLNFILPEELARDQRWHLSTLELESKMFSILDTYLQPASGVSALTAAQKITQLYPTDPATQKPGTHDPLAFTFLKLLGAVLVDNVESHGIIINDNSDEQKESRLRDINFQGFASRLTAAGVWDLSRLEVYRLRDVLEEDPDYYIAGFNNLGAHLDACIRPAEVWVTLCADVIFRFCRSNGQGADRDDMHGGTYWTGKRGFSMERWEFWKVQLDRIAVNQEASAETRDIAKDLKKKMIAAEDSA</sequence>
<dbReference type="PANTHER" id="PTHR38797">
    <property type="entry name" value="NUCLEAR PORE COMPLEX PROTEIN NUP85-RELATED"/>
    <property type="match status" value="1"/>
</dbReference>
<dbReference type="STRING" id="685588.A0A067S7Z9"/>
<dbReference type="Pfam" id="PF12311">
    <property type="entry name" value="DUF3632"/>
    <property type="match status" value="1"/>
</dbReference>
<dbReference type="InterPro" id="IPR022085">
    <property type="entry name" value="OpdG"/>
</dbReference>
<evidence type="ECO:0000313" key="2">
    <source>
        <dbReference type="Proteomes" id="UP000027222"/>
    </source>
</evidence>
<dbReference type="PANTHER" id="PTHR38797:SF4">
    <property type="entry name" value="NUCLEAR PORE COMPLEX PROTEIN NUP85"/>
    <property type="match status" value="1"/>
</dbReference>
<dbReference type="OrthoDB" id="3350591at2759"/>
<dbReference type="InterPro" id="IPR053204">
    <property type="entry name" value="Oxopyrrolidines_Biosynth-assoc"/>
</dbReference>
<dbReference type="HOGENOM" id="CLU_035263_2_0_1"/>
<dbReference type="AlphaFoldDB" id="A0A067S7Z9"/>
<protein>
    <submittedName>
        <fullName evidence="1">Uncharacterized protein</fullName>
    </submittedName>
</protein>
<proteinExistence type="predicted"/>
<name>A0A067S7Z9_GALM3</name>
<reference evidence="2" key="1">
    <citation type="journal article" date="2014" name="Proc. Natl. Acad. Sci. U.S.A.">
        <title>Extensive sampling of basidiomycete genomes demonstrates inadequacy of the white-rot/brown-rot paradigm for wood decay fungi.</title>
        <authorList>
            <person name="Riley R."/>
            <person name="Salamov A.A."/>
            <person name="Brown D.W."/>
            <person name="Nagy L.G."/>
            <person name="Floudas D."/>
            <person name="Held B.W."/>
            <person name="Levasseur A."/>
            <person name="Lombard V."/>
            <person name="Morin E."/>
            <person name="Otillar R."/>
            <person name="Lindquist E.A."/>
            <person name="Sun H."/>
            <person name="LaButti K.M."/>
            <person name="Schmutz J."/>
            <person name="Jabbour D."/>
            <person name="Luo H."/>
            <person name="Baker S.E."/>
            <person name="Pisabarro A.G."/>
            <person name="Walton J.D."/>
            <person name="Blanchette R.A."/>
            <person name="Henrissat B."/>
            <person name="Martin F."/>
            <person name="Cullen D."/>
            <person name="Hibbett D.S."/>
            <person name="Grigoriev I.V."/>
        </authorList>
    </citation>
    <scope>NUCLEOTIDE SEQUENCE [LARGE SCALE GENOMIC DNA]</scope>
    <source>
        <strain evidence="2">CBS 339.88</strain>
    </source>
</reference>